<organism evidence="2 3">
    <name type="scientific">Gymnopilus junonius</name>
    <name type="common">Spectacular rustgill mushroom</name>
    <name type="synonym">Gymnopilus spectabilis subsp. junonius</name>
    <dbReference type="NCBI Taxonomy" id="109634"/>
    <lineage>
        <taxon>Eukaryota</taxon>
        <taxon>Fungi</taxon>
        <taxon>Dikarya</taxon>
        <taxon>Basidiomycota</taxon>
        <taxon>Agaricomycotina</taxon>
        <taxon>Agaricomycetes</taxon>
        <taxon>Agaricomycetidae</taxon>
        <taxon>Agaricales</taxon>
        <taxon>Agaricineae</taxon>
        <taxon>Hymenogastraceae</taxon>
        <taxon>Gymnopilus</taxon>
    </lineage>
</organism>
<evidence type="ECO:0000313" key="3">
    <source>
        <dbReference type="Proteomes" id="UP000724874"/>
    </source>
</evidence>
<evidence type="ECO:0000256" key="1">
    <source>
        <dbReference type="SAM" id="MobiDB-lite"/>
    </source>
</evidence>
<dbReference type="EMBL" id="JADNYJ010000128">
    <property type="protein sequence ID" value="KAF8881816.1"/>
    <property type="molecule type" value="Genomic_DNA"/>
</dbReference>
<gene>
    <name evidence="2" type="ORF">CPB84DRAFT_1751067</name>
</gene>
<protein>
    <submittedName>
        <fullName evidence="2">Uncharacterized protein</fullName>
    </submittedName>
</protein>
<comment type="caution">
    <text evidence="2">The sequence shown here is derived from an EMBL/GenBank/DDBJ whole genome shotgun (WGS) entry which is preliminary data.</text>
</comment>
<feature type="region of interest" description="Disordered" evidence="1">
    <location>
        <begin position="116"/>
        <end position="162"/>
    </location>
</feature>
<feature type="compositionally biased region" description="Low complexity" evidence="1">
    <location>
        <begin position="131"/>
        <end position="142"/>
    </location>
</feature>
<dbReference type="AlphaFoldDB" id="A0A9P5NDB8"/>
<name>A0A9P5NDB8_GYMJU</name>
<keyword evidence="3" id="KW-1185">Reference proteome</keyword>
<feature type="compositionally biased region" description="Polar residues" evidence="1">
    <location>
        <begin position="23"/>
        <end position="33"/>
    </location>
</feature>
<reference evidence="2" key="1">
    <citation type="submission" date="2020-11" db="EMBL/GenBank/DDBJ databases">
        <authorList>
            <consortium name="DOE Joint Genome Institute"/>
            <person name="Ahrendt S."/>
            <person name="Riley R."/>
            <person name="Andreopoulos W."/>
            <person name="LaButti K."/>
            <person name="Pangilinan J."/>
            <person name="Ruiz-duenas F.J."/>
            <person name="Barrasa J.M."/>
            <person name="Sanchez-Garcia M."/>
            <person name="Camarero S."/>
            <person name="Miyauchi S."/>
            <person name="Serrano A."/>
            <person name="Linde D."/>
            <person name="Babiker R."/>
            <person name="Drula E."/>
            <person name="Ayuso-Fernandez I."/>
            <person name="Pacheco R."/>
            <person name="Padilla G."/>
            <person name="Ferreira P."/>
            <person name="Barriuso J."/>
            <person name="Kellner H."/>
            <person name="Castanera R."/>
            <person name="Alfaro M."/>
            <person name="Ramirez L."/>
            <person name="Pisabarro A.G."/>
            <person name="Kuo A."/>
            <person name="Tritt A."/>
            <person name="Lipzen A."/>
            <person name="He G."/>
            <person name="Yan M."/>
            <person name="Ng V."/>
            <person name="Cullen D."/>
            <person name="Martin F."/>
            <person name="Rosso M.-N."/>
            <person name="Henrissat B."/>
            <person name="Hibbett D."/>
            <person name="Martinez A.T."/>
            <person name="Grigoriev I.V."/>
        </authorList>
    </citation>
    <scope>NUCLEOTIDE SEQUENCE</scope>
    <source>
        <strain evidence="2">AH 44721</strain>
    </source>
</reference>
<feature type="region of interest" description="Disordered" evidence="1">
    <location>
        <begin position="23"/>
        <end position="50"/>
    </location>
</feature>
<sequence>MPMSDSVLQTRVWGISHDATLHASTQTHTQQEGSDAVRSRAYVGGSGGSGDDGQAATSGLLFNARKVGLALSREHQWAKVRSPPCLMLIFPTEEGGKLAAAALGWVIEQGGQRWCQGKGISKSKEKETKSEPTSSLEGGARAVAEREEEESGGQSERERAGSMMDRPLISFGVCRSGIHVNLWVPVLAGHPSHREMHGVTWQRPMLLRPTQLAKGYPPTLLPSTPSPPSASSRICLQAHQWADRRRAHVVMWLLLLPLHMPPRHLIYAHTGVIDAILVISSTLSGMACDVIAASAALCSLANPEKALIILDQWVMQPGFAKGVLLVFPLSCCIVLKVFISVWGEEKGRSCCFASS</sequence>
<dbReference type="Proteomes" id="UP000724874">
    <property type="component" value="Unassembled WGS sequence"/>
</dbReference>
<proteinExistence type="predicted"/>
<evidence type="ECO:0000313" key="2">
    <source>
        <dbReference type="EMBL" id="KAF8881816.1"/>
    </source>
</evidence>
<accession>A0A9P5NDB8</accession>